<dbReference type="Proteomes" id="UP000186817">
    <property type="component" value="Unassembled WGS sequence"/>
</dbReference>
<feature type="region of interest" description="Disordered" evidence="1">
    <location>
        <begin position="1"/>
        <end position="33"/>
    </location>
</feature>
<dbReference type="OrthoDB" id="10384276at2759"/>
<comment type="caution">
    <text evidence="2">The sequence shown here is derived from an EMBL/GenBank/DDBJ whole genome shotgun (WGS) entry which is preliminary data.</text>
</comment>
<feature type="compositionally biased region" description="Basic and acidic residues" evidence="1">
    <location>
        <begin position="22"/>
        <end position="31"/>
    </location>
</feature>
<evidence type="ECO:0000256" key="1">
    <source>
        <dbReference type="SAM" id="MobiDB-lite"/>
    </source>
</evidence>
<name>A0A1Q9DV75_SYMMI</name>
<proteinExistence type="predicted"/>
<evidence type="ECO:0000313" key="3">
    <source>
        <dbReference type="Proteomes" id="UP000186817"/>
    </source>
</evidence>
<gene>
    <name evidence="2" type="ORF">AK812_SmicGene18440</name>
</gene>
<evidence type="ECO:0000313" key="2">
    <source>
        <dbReference type="EMBL" id="OLP99041.1"/>
    </source>
</evidence>
<organism evidence="2 3">
    <name type="scientific">Symbiodinium microadriaticum</name>
    <name type="common">Dinoflagellate</name>
    <name type="synonym">Zooxanthella microadriatica</name>
    <dbReference type="NCBI Taxonomy" id="2951"/>
    <lineage>
        <taxon>Eukaryota</taxon>
        <taxon>Sar</taxon>
        <taxon>Alveolata</taxon>
        <taxon>Dinophyceae</taxon>
        <taxon>Suessiales</taxon>
        <taxon>Symbiodiniaceae</taxon>
        <taxon>Symbiodinium</taxon>
    </lineage>
</organism>
<sequence>MQTAAGMSPPADALQPETAVKSQERRRDKAKSITAEAKGSLGVQQPWRMLFASLIMLASVDQLLITLEWSDTAVKRILNDIASESASLPVQDNAHAAMHGSGNKVPNKRQLKGSNIGCSDDDELWNYVWRLVEGGTQDQTHEEPATKRRRVTGKQPEECLALQVYRRRTRLV</sequence>
<keyword evidence="3" id="KW-1185">Reference proteome</keyword>
<reference evidence="2 3" key="1">
    <citation type="submission" date="2016-02" db="EMBL/GenBank/DDBJ databases">
        <title>Genome analysis of coral dinoflagellate symbionts highlights evolutionary adaptations to a symbiotic lifestyle.</title>
        <authorList>
            <person name="Aranda M."/>
            <person name="Li Y."/>
            <person name="Liew Y.J."/>
            <person name="Baumgarten S."/>
            <person name="Simakov O."/>
            <person name="Wilson M."/>
            <person name="Piel J."/>
            <person name="Ashoor H."/>
            <person name="Bougouffa S."/>
            <person name="Bajic V.B."/>
            <person name="Ryu T."/>
            <person name="Ravasi T."/>
            <person name="Bayer T."/>
            <person name="Micklem G."/>
            <person name="Kim H."/>
            <person name="Bhak J."/>
            <person name="Lajeunesse T.C."/>
            <person name="Voolstra C.R."/>
        </authorList>
    </citation>
    <scope>NUCLEOTIDE SEQUENCE [LARGE SCALE GENOMIC DNA]</scope>
    <source>
        <strain evidence="2 3">CCMP2467</strain>
    </source>
</reference>
<protein>
    <submittedName>
        <fullName evidence="2">Uncharacterized protein</fullName>
    </submittedName>
</protein>
<dbReference type="EMBL" id="LSRX01000376">
    <property type="protein sequence ID" value="OLP99041.1"/>
    <property type="molecule type" value="Genomic_DNA"/>
</dbReference>
<dbReference type="AlphaFoldDB" id="A0A1Q9DV75"/>
<accession>A0A1Q9DV75</accession>